<evidence type="ECO:0000256" key="12">
    <source>
        <dbReference type="ARBA" id="ARBA00023180"/>
    </source>
</evidence>
<keyword evidence="9" id="KW-0408">Iron</keyword>
<keyword evidence="7" id="KW-0479">Metal-binding</keyword>
<evidence type="ECO:0000256" key="2">
    <source>
        <dbReference type="ARBA" id="ARBA00004613"/>
    </source>
</evidence>
<dbReference type="OrthoDB" id="3065412at2759"/>
<evidence type="ECO:0000256" key="6">
    <source>
        <dbReference type="ARBA" id="ARBA00022617"/>
    </source>
</evidence>
<name>A0A4S8LA31_DENBC</name>
<feature type="chain" id="PRO_5020191499" description="CFEM domain-containing protein" evidence="15">
    <location>
        <begin position="18"/>
        <end position="147"/>
    </location>
</feature>
<keyword evidence="8 15" id="KW-0732">Signal</keyword>
<feature type="region of interest" description="Disordered" evidence="14">
    <location>
        <begin position="94"/>
        <end position="147"/>
    </location>
</feature>
<keyword evidence="6" id="KW-0349">Heme</keyword>
<feature type="signal peptide" evidence="15">
    <location>
        <begin position="1"/>
        <end position="17"/>
    </location>
</feature>
<evidence type="ECO:0000256" key="3">
    <source>
        <dbReference type="ARBA" id="ARBA00010031"/>
    </source>
</evidence>
<sequence length="147" mass="14550">MRYSFFVSTALVSLASASSVSLWRRQFPGCATSCLANADTGNCVASDNACLCRSQSFVDSTTQCIESSCSGNDLQTALTDAQMLCAAVGVTLTSTPGSTPTSGGASTTVTSPATSSGSSGMSASSPTGTSSGSSATGSPDSSGFDRF</sequence>
<organism evidence="17 18">
    <name type="scientific">Dendrothele bispora (strain CBS 962.96)</name>
    <dbReference type="NCBI Taxonomy" id="1314807"/>
    <lineage>
        <taxon>Eukaryota</taxon>
        <taxon>Fungi</taxon>
        <taxon>Dikarya</taxon>
        <taxon>Basidiomycota</taxon>
        <taxon>Agaricomycotina</taxon>
        <taxon>Agaricomycetes</taxon>
        <taxon>Agaricomycetidae</taxon>
        <taxon>Agaricales</taxon>
        <taxon>Agaricales incertae sedis</taxon>
        <taxon>Dendrothele</taxon>
    </lineage>
</organism>
<proteinExistence type="inferred from homology"/>
<evidence type="ECO:0000256" key="13">
    <source>
        <dbReference type="ARBA" id="ARBA00023288"/>
    </source>
</evidence>
<comment type="subcellular location">
    <subcellularLocation>
        <location evidence="1">Cell membrane</location>
        <topology evidence="1">Lipid-anchor</topology>
        <topology evidence="1">GPI-anchor</topology>
    </subcellularLocation>
    <subcellularLocation>
        <location evidence="2">Secreted</location>
    </subcellularLocation>
</comment>
<comment type="similarity">
    <text evidence="3">Belongs to the RBT5 family.</text>
</comment>
<keyword evidence="5" id="KW-0964">Secreted</keyword>
<evidence type="ECO:0000256" key="5">
    <source>
        <dbReference type="ARBA" id="ARBA00022525"/>
    </source>
</evidence>
<accession>A0A4S8LA31</accession>
<protein>
    <recommendedName>
        <fullName evidence="16">CFEM domain-containing protein</fullName>
    </recommendedName>
</protein>
<keyword evidence="12" id="KW-0325">Glycoprotein</keyword>
<evidence type="ECO:0000256" key="14">
    <source>
        <dbReference type="SAM" id="MobiDB-lite"/>
    </source>
</evidence>
<dbReference type="SMART" id="SM00747">
    <property type="entry name" value="CFEM"/>
    <property type="match status" value="1"/>
</dbReference>
<evidence type="ECO:0000256" key="9">
    <source>
        <dbReference type="ARBA" id="ARBA00023004"/>
    </source>
</evidence>
<evidence type="ECO:0000256" key="8">
    <source>
        <dbReference type="ARBA" id="ARBA00022729"/>
    </source>
</evidence>
<evidence type="ECO:0000313" key="17">
    <source>
        <dbReference type="EMBL" id="THU85128.1"/>
    </source>
</evidence>
<reference evidence="17 18" key="1">
    <citation type="journal article" date="2019" name="Nat. Ecol. Evol.">
        <title>Megaphylogeny resolves global patterns of mushroom evolution.</title>
        <authorList>
            <person name="Varga T."/>
            <person name="Krizsan K."/>
            <person name="Foldi C."/>
            <person name="Dima B."/>
            <person name="Sanchez-Garcia M."/>
            <person name="Sanchez-Ramirez S."/>
            <person name="Szollosi G.J."/>
            <person name="Szarkandi J.G."/>
            <person name="Papp V."/>
            <person name="Albert L."/>
            <person name="Andreopoulos W."/>
            <person name="Angelini C."/>
            <person name="Antonin V."/>
            <person name="Barry K.W."/>
            <person name="Bougher N.L."/>
            <person name="Buchanan P."/>
            <person name="Buyck B."/>
            <person name="Bense V."/>
            <person name="Catcheside P."/>
            <person name="Chovatia M."/>
            <person name="Cooper J."/>
            <person name="Damon W."/>
            <person name="Desjardin D."/>
            <person name="Finy P."/>
            <person name="Geml J."/>
            <person name="Haridas S."/>
            <person name="Hughes K."/>
            <person name="Justo A."/>
            <person name="Karasinski D."/>
            <person name="Kautmanova I."/>
            <person name="Kiss B."/>
            <person name="Kocsube S."/>
            <person name="Kotiranta H."/>
            <person name="LaButti K.M."/>
            <person name="Lechner B.E."/>
            <person name="Liimatainen K."/>
            <person name="Lipzen A."/>
            <person name="Lukacs Z."/>
            <person name="Mihaltcheva S."/>
            <person name="Morgado L.N."/>
            <person name="Niskanen T."/>
            <person name="Noordeloos M.E."/>
            <person name="Ohm R.A."/>
            <person name="Ortiz-Santana B."/>
            <person name="Ovrebo C."/>
            <person name="Racz N."/>
            <person name="Riley R."/>
            <person name="Savchenko A."/>
            <person name="Shiryaev A."/>
            <person name="Soop K."/>
            <person name="Spirin V."/>
            <person name="Szebenyi C."/>
            <person name="Tomsovsky M."/>
            <person name="Tulloss R.E."/>
            <person name="Uehling J."/>
            <person name="Grigoriev I.V."/>
            <person name="Vagvolgyi C."/>
            <person name="Papp T."/>
            <person name="Martin F.M."/>
            <person name="Miettinen O."/>
            <person name="Hibbett D.S."/>
            <person name="Nagy L.G."/>
        </authorList>
    </citation>
    <scope>NUCLEOTIDE SEQUENCE [LARGE SCALE GENOMIC DNA]</scope>
    <source>
        <strain evidence="17 18">CBS 962.96</strain>
    </source>
</reference>
<dbReference type="PROSITE" id="PS52012">
    <property type="entry name" value="CFEM"/>
    <property type="match status" value="1"/>
</dbReference>
<evidence type="ECO:0000256" key="4">
    <source>
        <dbReference type="ARBA" id="ARBA00022475"/>
    </source>
</evidence>
<evidence type="ECO:0000259" key="16">
    <source>
        <dbReference type="PROSITE" id="PS52012"/>
    </source>
</evidence>
<evidence type="ECO:0000256" key="11">
    <source>
        <dbReference type="ARBA" id="ARBA00023157"/>
    </source>
</evidence>
<dbReference type="Proteomes" id="UP000297245">
    <property type="component" value="Unassembled WGS sequence"/>
</dbReference>
<dbReference type="EMBL" id="ML179564">
    <property type="protein sequence ID" value="THU85128.1"/>
    <property type="molecule type" value="Genomic_DNA"/>
</dbReference>
<keyword evidence="4" id="KW-1003">Cell membrane</keyword>
<dbReference type="GO" id="GO:0005576">
    <property type="term" value="C:extracellular region"/>
    <property type="evidence" value="ECO:0007669"/>
    <property type="project" value="UniProtKB-SubCell"/>
</dbReference>
<dbReference type="InterPro" id="IPR008427">
    <property type="entry name" value="Extracellular_membr_CFEM_dom"/>
</dbReference>
<dbReference type="GO" id="GO:0046872">
    <property type="term" value="F:metal ion binding"/>
    <property type="evidence" value="ECO:0007669"/>
    <property type="project" value="UniProtKB-KW"/>
</dbReference>
<evidence type="ECO:0000256" key="1">
    <source>
        <dbReference type="ARBA" id="ARBA00004609"/>
    </source>
</evidence>
<keyword evidence="13" id="KW-0449">Lipoprotein</keyword>
<dbReference type="Pfam" id="PF05730">
    <property type="entry name" value="CFEM"/>
    <property type="match status" value="1"/>
</dbReference>
<gene>
    <name evidence="17" type="ORF">K435DRAFT_783425</name>
</gene>
<dbReference type="PANTHER" id="PTHR37928:SF2">
    <property type="entry name" value="GPI ANCHORED CFEM DOMAIN PROTEIN (AFU_ORTHOLOGUE AFUA_6G10580)"/>
    <property type="match status" value="1"/>
</dbReference>
<dbReference type="InterPro" id="IPR051735">
    <property type="entry name" value="CFEM_domain"/>
</dbReference>
<evidence type="ECO:0000256" key="10">
    <source>
        <dbReference type="ARBA" id="ARBA00023136"/>
    </source>
</evidence>
<dbReference type="AlphaFoldDB" id="A0A4S8LA31"/>
<dbReference type="PANTHER" id="PTHR37928">
    <property type="entry name" value="CFEM DOMAIN PROTEIN (AFU_ORTHOLOGUE AFUA_6G14090)"/>
    <property type="match status" value="1"/>
</dbReference>
<feature type="domain" description="CFEM" evidence="16">
    <location>
        <begin position="1"/>
        <end position="110"/>
    </location>
</feature>
<dbReference type="GO" id="GO:0005886">
    <property type="term" value="C:plasma membrane"/>
    <property type="evidence" value="ECO:0007669"/>
    <property type="project" value="UniProtKB-SubCell"/>
</dbReference>
<keyword evidence="11" id="KW-1015">Disulfide bond</keyword>
<keyword evidence="10" id="KW-0472">Membrane</keyword>
<keyword evidence="18" id="KW-1185">Reference proteome</keyword>
<evidence type="ECO:0000313" key="18">
    <source>
        <dbReference type="Proteomes" id="UP000297245"/>
    </source>
</evidence>
<evidence type="ECO:0000256" key="7">
    <source>
        <dbReference type="ARBA" id="ARBA00022723"/>
    </source>
</evidence>
<evidence type="ECO:0000256" key="15">
    <source>
        <dbReference type="SAM" id="SignalP"/>
    </source>
</evidence>